<proteinExistence type="predicted"/>
<dbReference type="RefSeq" id="XP_001580857.1">
    <property type="nucleotide sequence ID" value="XM_001580807.1"/>
</dbReference>
<reference evidence="2" key="2">
    <citation type="journal article" date="2007" name="Science">
        <title>Draft genome sequence of the sexually transmitted pathogen Trichomonas vaginalis.</title>
        <authorList>
            <person name="Carlton J.M."/>
            <person name="Hirt R.P."/>
            <person name="Silva J.C."/>
            <person name="Delcher A.L."/>
            <person name="Schatz M."/>
            <person name="Zhao Q."/>
            <person name="Wortman J.R."/>
            <person name="Bidwell S.L."/>
            <person name="Alsmark U.C.M."/>
            <person name="Besteiro S."/>
            <person name="Sicheritz-Ponten T."/>
            <person name="Noel C.J."/>
            <person name="Dacks J.B."/>
            <person name="Foster P.G."/>
            <person name="Simillion C."/>
            <person name="Van de Peer Y."/>
            <person name="Miranda-Saavedra D."/>
            <person name="Barton G.J."/>
            <person name="Westrop G.D."/>
            <person name="Mueller S."/>
            <person name="Dessi D."/>
            <person name="Fiori P.L."/>
            <person name="Ren Q."/>
            <person name="Paulsen I."/>
            <person name="Zhang H."/>
            <person name="Bastida-Corcuera F.D."/>
            <person name="Simoes-Barbosa A."/>
            <person name="Brown M.T."/>
            <person name="Hayes R.D."/>
            <person name="Mukherjee M."/>
            <person name="Okumura C.Y."/>
            <person name="Schneider R."/>
            <person name="Smith A.J."/>
            <person name="Vanacova S."/>
            <person name="Villalvazo M."/>
            <person name="Haas B.J."/>
            <person name="Pertea M."/>
            <person name="Feldblyum T.V."/>
            <person name="Utterback T.R."/>
            <person name="Shu C.L."/>
            <person name="Osoegawa K."/>
            <person name="de Jong P.J."/>
            <person name="Hrdy I."/>
            <person name="Horvathova L."/>
            <person name="Zubacova Z."/>
            <person name="Dolezal P."/>
            <person name="Malik S.B."/>
            <person name="Logsdon J.M. Jr."/>
            <person name="Henze K."/>
            <person name="Gupta A."/>
            <person name="Wang C.C."/>
            <person name="Dunne R.L."/>
            <person name="Upcroft J.A."/>
            <person name="Upcroft P."/>
            <person name="White O."/>
            <person name="Salzberg S.L."/>
            <person name="Tang P."/>
            <person name="Chiu C.-H."/>
            <person name="Lee Y.-S."/>
            <person name="Embley T.M."/>
            <person name="Coombs G.H."/>
            <person name="Mottram J.C."/>
            <person name="Tachezy J."/>
            <person name="Fraser-Liggett C.M."/>
            <person name="Johnson P.J."/>
        </authorList>
    </citation>
    <scope>NUCLEOTIDE SEQUENCE [LARGE SCALE GENOMIC DNA]</scope>
    <source>
        <strain evidence="2">G3</strain>
    </source>
</reference>
<evidence type="ECO:0008006" key="4">
    <source>
        <dbReference type="Google" id="ProtNLM"/>
    </source>
</evidence>
<protein>
    <recommendedName>
        <fullName evidence="4">BRCT domain-containing protein</fullName>
    </recommendedName>
</protein>
<feature type="region of interest" description="Disordered" evidence="1">
    <location>
        <begin position="347"/>
        <end position="383"/>
    </location>
</feature>
<feature type="region of interest" description="Disordered" evidence="1">
    <location>
        <begin position="216"/>
        <end position="304"/>
    </location>
</feature>
<organism evidence="2 3">
    <name type="scientific">Trichomonas vaginalis (strain ATCC PRA-98 / G3)</name>
    <dbReference type="NCBI Taxonomy" id="412133"/>
    <lineage>
        <taxon>Eukaryota</taxon>
        <taxon>Metamonada</taxon>
        <taxon>Parabasalia</taxon>
        <taxon>Trichomonadida</taxon>
        <taxon>Trichomonadidae</taxon>
        <taxon>Trichomonas</taxon>
    </lineage>
</organism>
<gene>
    <name evidence="2" type="ORF">TVAG_129790</name>
</gene>
<keyword evidence="3" id="KW-1185">Reference proteome</keyword>
<dbReference type="VEuPathDB" id="TrichDB:TVAG_129790"/>
<dbReference type="VEuPathDB" id="TrichDB:TVAGG3_0712360"/>
<evidence type="ECO:0000313" key="2">
    <source>
        <dbReference type="EMBL" id="EAY19871.1"/>
    </source>
</evidence>
<dbReference type="AlphaFoldDB" id="A2DI75"/>
<dbReference type="InParanoid" id="A2DI75"/>
<accession>A2DI75</accession>
<reference evidence="2" key="1">
    <citation type="submission" date="2006-10" db="EMBL/GenBank/DDBJ databases">
        <authorList>
            <person name="Amadeo P."/>
            <person name="Zhao Q."/>
            <person name="Wortman J."/>
            <person name="Fraser-Liggett C."/>
            <person name="Carlton J."/>
        </authorList>
    </citation>
    <scope>NUCLEOTIDE SEQUENCE</scope>
    <source>
        <strain evidence="2">G3</strain>
    </source>
</reference>
<name>A2DI75_TRIV3</name>
<evidence type="ECO:0000313" key="3">
    <source>
        <dbReference type="Proteomes" id="UP000001542"/>
    </source>
</evidence>
<dbReference type="KEGG" id="tva:5465401"/>
<feature type="compositionally biased region" description="Low complexity" evidence="1">
    <location>
        <begin position="361"/>
        <end position="375"/>
    </location>
</feature>
<evidence type="ECO:0000256" key="1">
    <source>
        <dbReference type="SAM" id="MobiDB-lite"/>
    </source>
</evidence>
<feature type="compositionally biased region" description="Acidic residues" evidence="1">
    <location>
        <begin position="252"/>
        <end position="262"/>
    </location>
</feature>
<dbReference type="Proteomes" id="UP000001542">
    <property type="component" value="Unassembled WGS sequence"/>
</dbReference>
<feature type="compositionally biased region" description="Basic and acidic residues" evidence="1">
    <location>
        <begin position="263"/>
        <end position="302"/>
    </location>
</feature>
<feature type="compositionally biased region" description="Acidic residues" evidence="1">
    <location>
        <begin position="348"/>
        <end position="360"/>
    </location>
</feature>
<dbReference type="EMBL" id="DS113203">
    <property type="protein sequence ID" value="EAY19871.1"/>
    <property type="molecule type" value="Genomic_DNA"/>
</dbReference>
<sequence length="383" mass="43801">MIKNVFLSNSIKEEKKSLIKEYLDSLGEEFRFVCSDLSSNSLRIVSDNEIYLQNRLKVPTVTFIGLRAVIEHGMNPYQLKPTDKIKNLLLIHKSVAFHNSIDTKTRSQLSRSVVLMGGSITDAGRRPDYCIGNPSLILSNQNTYYTPDWIVAMENSTHFIDPKQFMIQQISPKKTVSSQVLLSAFDSPSRINPLVIVQSQSSAESQQQIRLFSQEFSQRTHSRHGSPISKLPSQQQSQSSCIVPPPEPVVYDIEEPAEEDEDKEKKIEETEKQHVEENKNPEKVEKIVNEQPKKEEKEKPPKVDISSIRKMINLRLKENQNANVNSPTEKKVINFDNVIQFTQKQIENDDSEEEVIDYEQETQQPPSQSQYFPSQDPLLNALS</sequence>